<accession>A6JD98</accession>
<protein>
    <submittedName>
        <fullName evidence="1">RCG57122</fullName>
    </submittedName>
</protein>
<evidence type="ECO:0000313" key="2">
    <source>
        <dbReference type="Proteomes" id="UP000234681"/>
    </source>
</evidence>
<dbReference type="EMBL" id="CH473981">
    <property type="protein sequence ID" value="EDL90021.1"/>
    <property type="molecule type" value="Genomic_DNA"/>
</dbReference>
<sequence>MHKGKAFMCISPLPKEMFSVIKGVKLNLVFFSLCKLN</sequence>
<proteinExistence type="predicted"/>
<gene>
    <name evidence="1" type="ORF">rCG_57122</name>
</gene>
<evidence type="ECO:0000313" key="1">
    <source>
        <dbReference type="EMBL" id="EDL90021.1"/>
    </source>
</evidence>
<name>A6JD98_RAT</name>
<organism evidence="1 2">
    <name type="scientific">Rattus norvegicus</name>
    <name type="common">Rat</name>
    <dbReference type="NCBI Taxonomy" id="10116"/>
    <lineage>
        <taxon>Eukaryota</taxon>
        <taxon>Metazoa</taxon>
        <taxon>Chordata</taxon>
        <taxon>Craniata</taxon>
        <taxon>Vertebrata</taxon>
        <taxon>Euteleostomi</taxon>
        <taxon>Mammalia</taxon>
        <taxon>Eutheria</taxon>
        <taxon>Euarchontoglires</taxon>
        <taxon>Glires</taxon>
        <taxon>Rodentia</taxon>
        <taxon>Myomorpha</taxon>
        <taxon>Muroidea</taxon>
        <taxon>Muridae</taxon>
        <taxon>Murinae</taxon>
        <taxon>Rattus</taxon>
    </lineage>
</organism>
<dbReference type="Proteomes" id="UP000234681">
    <property type="component" value="Chromosome 14"/>
</dbReference>
<dbReference type="AlphaFoldDB" id="A6JD98"/>
<reference evidence="2" key="1">
    <citation type="submission" date="2005-09" db="EMBL/GenBank/DDBJ databases">
        <authorList>
            <person name="Mural R.J."/>
            <person name="Li P.W."/>
            <person name="Adams M.D."/>
            <person name="Amanatides P.G."/>
            <person name="Baden-Tillson H."/>
            <person name="Barnstead M."/>
            <person name="Chin S.H."/>
            <person name="Dew I."/>
            <person name="Evans C.A."/>
            <person name="Ferriera S."/>
            <person name="Flanigan M."/>
            <person name="Fosler C."/>
            <person name="Glodek A."/>
            <person name="Gu Z."/>
            <person name="Holt R.A."/>
            <person name="Jennings D."/>
            <person name="Kraft C.L."/>
            <person name="Lu F."/>
            <person name="Nguyen T."/>
            <person name="Nusskern D.R."/>
            <person name="Pfannkoch C.M."/>
            <person name="Sitter C."/>
            <person name="Sutton G.G."/>
            <person name="Venter J.C."/>
            <person name="Wang Z."/>
            <person name="Woodage T."/>
            <person name="Zheng X.H."/>
            <person name="Zhong F."/>
        </authorList>
    </citation>
    <scope>NUCLEOTIDE SEQUENCE [LARGE SCALE GENOMIC DNA]</scope>
    <source>
        <strain>BN</strain>
        <strain evidence="2">Sprague-Dawley</strain>
    </source>
</reference>